<keyword evidence="1" id="KW-0521">NADP</keyword>
<evidence type="ECO:0000313" key="3">
    <source>
        <dbReference type="EMBL" id="KAF2162332.1"/>
    </source>
</evidence>
<reference evidence="3" key="1">
    <citation type="journal article" date="2020" name="Stud. Mycol.">
        <title>101 Dothideomycetes genomes: a test case for predicting lifestyles and emergence of pathogens.</title>
        <authorList>
            <person name="Haridas S."/>
            <person name="Albert R."/>
            <person name="Binder M."/>
            <person name="Bloem J."/>
            <person name="Labutti K."/>
            <person name="Salamov A."/>
            <person name="Andreopoulos B."/>
            <person name="Baker S."/>
            <person name="Barry K."/>
            <person name="Bills G."/>
            <person name="Bluhm B."/>
            <person name="Cannon C."/>
            <person name="Castanera R."/>
            <person name="Culley D."/>
            <person name="Daum C."/>
            <person name="Ezra D."/>
            <person name="Gonzalez J."/>
            <person name="Henrissat B."/>
            <person name="Kuo A."/>
            <person name="Liang C."/>
            <person name="Lipzen A."/>
            <person name="Lutzoni F."/>
            <person name="Magnuson J."/>
            <person name="Mondo S."/>
            <person name="Nolan M."/>
            <person name="Ohm R."/>
            <person name="Pangilinan J."/>
            <person name="Park H.-J."/>
            <person name="Ramirez L."/>
            <person name="Alfaro M."/>
            <person name="Sun H."/>
            <person name="Tritt A."/>
            <person name="Yoshinaga Y."/>
            <person name="Zwiers L.-H."/>
            <person name="Turgeon B."/>
            <person name="Goodwin S."/>
            <person name="Spatafora J."/>
            <person name="Crous P."/>
            <person name="Grigoriev I."/>
        </authorList>
    </citation>
    <scope>NUCLEOTIDE SEQUENCE</scope>
    <source>
        <strain evidence="3">ATCC 36951</strain>
    </source>
</reference>
<dbReference type="RefSeq" id="XP_033663221.1">
    <property type="nucleotide sequence ID" value="XM_033808533.1"/>
</dbReference>
<name>A0A6A6C8V8_ZASCE</name>
<dbReference type="EMBL" id="ML993614">
    <property type="protein sequence ID" value="KAF2162332.1"/>
    <property type="molecule type" value="Genomic_DNA"/>
</dbReference>
<dbReference type="FunFam" id="3.40.50.720:FF:000084">
    <property type="entry name" value="Short-chain dehydrogenase reductase"/>
    <property type="match status" value="1"/>
</dbReference>
<gene>
    <name evidence="3" type="ORF">M409DRAFT_27336</name>
</gene>
<dbReference type="Gene3D" id="3.40.50.720">
    <property type="entry name" value="NAD(P)-binding Rossmann-like Domain"/>
    <property type="match status" value="1"/>
</dbReference>
<dbReference type="PANTHER" id="PTHR43639:SF5">
    <property type="entry name" value="OXIDOREDUCTASE, SHORT-CHAIN DEHYDROGENASE_REDUCTASE FAMILY (AFU_ORTHOLOGUE AFUA_6G09140)"/>
    <property type="match status" value="1"/>
</dbReference>
<dbReference type="GO" id="GO:0016491">
    <property type="term" value="F:oxidoreductase activity"/>
    <property type="evidence" value="ECO:0007669"/>
    <property type="project" value="UniProtKB-KW"/>
</dbReference>
<dbReference type="GeneID" id="54561805"/>
<dbReference type="NCBIfam" id="NF005559">
    <property type="entry name" value="PRK07231.1"/>
    <property type="match status" value="1"/>
</dbReference>
<evidence type="ECO:0000256" key="1">
    <source>
        <dbReference type="ARBA" id="ARBA00022857"/>
    </source>
</evidence>
<dbReference type="OrthoDB" id="294295at2759"/>
<dbReference type="PANTHER" id="PTHR43639">
    <property type="entry name" value="OXIDOREDUCTASE, SHORT-CHAIN DEHYDROGENASE/REDUCTASE FAMILY (AFU_ORTHOLOGUE AFUA_5G02870)"/>
    <property type="match status" value="1"/>
</dbReference>
<proteinExistence type="predicted"/>
<dbReference type="SUPFAM" id="SSF51735">
    <property type="entry name" value="NAD(P)-binding Rossmann-fold domains"/>
    <property type="match status" value="1"/>
</dbReference>
<keyword evidence="2" id="KW-0560">Oxidoreductase</keyword>
<evidence type="ECO:0000256" key="2">
    <source>
        <dbReference type="ARBA" id="ARBA00023002"/>
    </source>
</evidence>
<keyword evidence="4" id="KW-1185">Reference proteome</keyword>
<dbReference type="InterPro" id="IPR036291">
    <property type="entry name" value="NAD(P)-bd_dom_sf"/>
</dbReference>
<dbReference type="Pfam" id="PF13561">
    <property type="entry name" value="adh_short_C2"/>
    <property type="match status" value="1"/>
</dbReference>
<accession>A0A6A6C8V8</accession>
<dbReference type="PRINTS" id="PR00080">
    <property type="entry name" value="SDRFAMILY"/>
</dbReference>
<dbReference type="AlphaFoldDB" id="A0A6A6C8V8"/>
<dbReference type="Proteomes" id="UP000799537">
    <property type="component" value="Unassembled WGS sequence"/>
</dbReference>
<dbReference type="InterPro" id="IPR002347">
    <property type="entry name" value="SDR_fam"/>
</dbReference>
<protein>
    <submittedName>
        <fullName evidence="3">Uncharacterized protein</fullName>
    </submittedName>
</protein>
<dbReference type="PRINTS" id="PR00081">
    <property type="entry name" value="GDHRDH"/>
</dbReference>
<organism evidence="3 4">
    <name type="scientific">Zasmidium cellare ATCC 36951</name>
    <dbReference type="NCBI Taxonomy" id="1080233"/>
    <lineage>
        <taxon>Eukaryota</taxon>
        <taxon>Fungi</taxon>
        <taxon>Dikarya</taxon>
        <taxon>Ascomycota</taxon>
        <taxon>Pezizomycotina</taxon>
        <taxon>Dothideomycetes</taxon>
        <taxon>Dothideomycetidae</taxon>
        <taxon>Mycosphaerellales</taxon>
        <taxon>Mycosphaerellaceae</taxon>
        <taxon>Zasmidium</taxon>
    </lineage>
</organism>
<sequence>MPGRLEGKVAIVTGGGGGFGKGIAQKFVEEGAKVIIADFVEEVGKKSAEELGCEFHRTDVSKREDWESIKKFVDEKFGRLDVVINNAGTTYRNKPTNDVTDEDFDKVFAVNVKAIYYSANVLVPYIQDKKNQASFVTIASTAGIRPRPGLTWYNASKAAVINASRTMGVEYAKDKIRFNTVCPVVGLGTGLSDFFLGKPENEKTFLATVPMGRGCTPKDVANTCAFLASDEAEFLTGVDIPVDGGRCV</sequence>
<evidence type="ECO:0000313" key="4">
    <source>
        <dbReference type="Proteomes" id="UP000799537"/>
    </source>
</evidence>